<dbReference type="EMBL" id="BK016096">
    <property type="protein sequence ID" value="DAF94745.1"/>
    <property type="molecule type" value="Genomic_DNA"/>
</dbReference>
<organism evidence="1">
    <name type="scientific">Podoviridae sp. ct9A73</name>
    <dbReference type="NCBI Taxonomy" id="2825225"/>
    <lineage>
        <taxon>Viruses</taxon>
        <taxon>Duplodnaviria</taxon>
        <taxon>Heunggongvirae</taxon>
        <taxon>Uroviricota</taxon>
        <taxon>Caudoviricetes</taxon>
    </lineage>
</organism>
<evidence type="ECO:0000313" key="1">
    <source>
        <dbReference type="EMBL" id="DAF94745.1"/>
    </source>
</evidence>
<sequence length="35" mass="3970">MYRIVAVKRDGKAQTWEPVTSVFTDNPMPTDTKSV</sequence>
<protein>
    <submittedName>
        <fullName evidence="1">Uncharacterized protein</fullName>
    </submittedName>
</protein>
<name>A0A8S5UJS2_9CAUD</name>
<proteinExistence type="predicted"/>
<accession>A0A8S5UJS2</accession>
<reference evidence="1" key="1">
    <citation type="journal article" date="2021" name="Proc. Natl. Acad. Sci. U.S.A.">
        <title>A Catalog of Tens of Thousands of Viruses from Human Metagenomes Reveals Hidden Associations with Chronic Diseases.</title>
        <authorList>
            <person name="Tisza M.J."/>
            <person name="Buck C.B."/>
        </authorList>
    </citation>
    <scope>NUCLEOTIDE SEQUENCE</scope>
    <source>
        <strain evidence="1">Ct9A73</strain>
    </source>
</reference>